<dbReference type="Gene3D" id="3.40.250.10">
    <property type="entry name" value="Rhodanese-like domain"/>
    <property type="match status" value="1"/>
</dbReference>
<dbReference type="Pfam" id="PF00581">
    <property type="entry name" value="Rhodanese"/>
    <property type="match status" value="1"/>
</dbReference>
<dbReference type="InterPro" id="IPR036873">
    <property type="entry name" value="Rhodanese-like_dom_sf"/>
</dbReference>
<dbReference type="Proteomes" id="UP000032420">
    <property type="component" value="Chromosome I"/>
</dbReference>
<organism evidence="3 4">
    <name type="scientific">Candidatus Johnevansia muelleri</name>
    <dbReference type="NCBI Taxonomy" id="1495769"/>
    <lineage>
        <taxon>Bacteria</taxon>
        <taxon>Pseudomonadati</taxon>
        <taxon>Pseudomonadota</taxon>
        <taxon>Gammaproteobacteria</taxon>
        <taxon>Candidatus Johnevansiales</taxon>
        <taxon>Candidatus Johnevansiaceae</taxon>
        <taxon>Candidatus Johnevansia</taxon>
    </lineage>
</organism>
<dbReference type="HOGENOM" id="CLU_038878_0_1_6"/>
<dbReference type="InterPro" id="IPR020936">
    <property type="entry name" value="TrhO"/>
</dbReference>
<dbReference type="EC" id="1.14.-.-" evidence="1"/>
<dbReference type="PROSITE" id="PS50206">
    <property type="entry name" value="RHODANESE_3"/>
    <property type="match status" value="1"/>
</dbReference>
<accession>A0A078KEP8</accession>
<evidence type="ECO:0000313" key="3">
    <source>
        <dbReference type="EMBL" id="CDZ16467.1"/>
    </source>
</evidence>
<keyword evidence="4" id="KW-1185">Reference proteome</keyword>
<dbReference type="HAMAP" id="MF_00469">
    <property type="entry name" value="TrhO"/>
    <property type="match status" value="1"/>
</dbReference>
<reference evidence="4" key="1">
    <citation type="submission" date="2014-07" db="EMBL/GenBank/DDBJ databases">
        <authorList>
            <person name="Santos-Garcia D."/>
        </authorList>
    </citation>
    <scope>NUCLEOTIDE SEQUENCE [LARGE SCALE GENOMIC DNA]</scope>
</reference>
<feature type="domain" description="Rhodanese" evidence="2">
    <location>
        <begin position="125"/>
        <end position="215"/>
    </location>
</feature>
<dbReference type="KEGG" id="eme:CEM_204"/>
<dbReference type="GO" id="GO:0006400">
    <property type="term" value="P:tRNA modification"/>
    <property type="evidence" value="ECO:0007669"/>
    <property type="project" value="UniProtKB-UniRule"/>
</dbReference>
<dbReference type="Pfam" id="PF17773">
    <property type="entry name" value="UPF0176_N"/>
    <property type="match status" value="1"/>
</dbReference>
<dbReference type="SUPFAM" id="SSF52821">
    <property type="entry name" value="Rhodanese/Cell cycle control phosphatase"/>
    <property type="match status" value="1"/>
</dbReference>
<comment type="catalytic activity">
    <reaction evidence="1">
        <text>uridine(34) in tRNA + AH2 + O2 = 5-hydroxyuridine(34) in tRNA + A + H2O</text>
        <dbReference type="Rhea" id="RHEA:64224"/>
        <dbReference type="Rhea" id="RHEA-COMP:11727"/>
        <dbReference type="Rhea" id="RHEA-COMP:13381"/>
        <dbReference type="ChEBI" id="CHEBI:13193"/>
        <dbReference type="ChEBI" id="CHEBI:15377"/>
        <dbReference type="ChEBI" id="CHEBI:15379"/>
        <dbReference type="ChEBI" id="CHEBI:17499"/>
        <dbReference type="ChEBI" id="CHEBI:65315"/>
        <dbReference type="ChEBI" id="CHEBI:136877"/>
    </reaction>
</comment>
<dbReference type="AlphaFoldDB" id="A0A078KEP8"/>
<evidence type="ECO:0000313" key="4">
    <source>
        <dbReference type="Proteomes" id="UP000032420"/>
    </source>
</evidence>
<dbReference type="Gene3D" id="3.30.70.100">
    <property type="match status" value="1"/>
</dbReference>
<dbReference type="GO" id="GO:0016705">
    <property type="term" value="F:oxidoreductase activity, acting on paired donors, with incorporation or reduction of molecular oxygen"/>
    <property type="evidence" value="ECO:0007669"/>
    <property type="project" value="UniProtKB-UniRule"/>
</dbReference>
<dbReference type="PATRIC" id="fig|1495769.3.peg.189"/>
<dbReference type="InterPro" id="IPR040503">
    <property type="entry name" value="TRHO_N"/>
</dbReference>
<dbReference type="EMBL" id="LM655252">
    <property type="protein sequence ID" value="CDZ16467.1"/>
    <property type="molecule type" value="Genomic_DNA"/>
</dbReference>
<comment type="function">
    <text evidence="1">Catalyzes oxygen-dependent 5-hydroxyuridine (ho5U) modification at position 34 in tRNAs.</text>
</comment>
<dbReference type="PANTHER" id="PTHR43268:SF3">
    <property type="entry name" value="RHODANESE-LIKE DOMAIN-CONTAINING PROTEIN 7-RELATED"/>
    <property type="match status" value="1"/>
</dbReference>
<dbReference type="SMART" id="SM00450">
    <property type="entry name" value="RHOD"/>
    <property type="match status" value="1"/>
</dbReference>
<keyword evidence="1" id="KW-0560">Oxidoreductase</keyword>
<evidence type="ECO:0000256" key="1">
    <source>
        <dbReference type="HAMAP-Rule" id="MF_00469"/>
    </source>
</evidence>
<keyword evidence="1" id="KW-0819">tRNA processing</keyword>
<name>A0A078KEP8_9GAMM</name>
<sequence>MYKSIILIVSLYKFVILDNYVELKEHLFKKLVFYKLKGTIILSKEGINGTISGNNINIYSIIAWLRIDARLININYNISFYNKHPFSKNQVKLKKEIVTLGVQNINPNKQYGNYVNPENWNDLIKKQNILLLDIRNIYEIALGSFKGAINLKIKKFSDFTKYVQNFKKKKIAIFCTGGIRCEKAYSYMLNIGFKKVYQLKGGIIEYLRLIPKLKSKWYGECFVFDSRIFIKY</sequence>
<gene>
    <name evidence="3" type="primary">yceA</name>
    <name evidence="1" type="synonym">trhO</name>
    <name evidence="3" type="ORF">CEM_204</name>
</gene>
<protein>
    <recommendedName>
        <fullName evidence="1">tRNA uridine(34) hydroxylase</fullName>
        <ecNumber evidence="1">1.14.-.-</ecNumber>
    </recommendedName>
    <alternativeName>
        <fullName evidence="1">tRNA hydroxylation protein O</fullName>
    </alternativeName>
</protein>
<evidence type="ECO:0000259" key="2">
    <source>
        <dbReference type="PROSITE" id="PS50206"/>
    </source>
</evidence>
<dbReference type="InterPro" id="IPR001763">
    <property type="entry name" value="Rhodanese-like_dom"/>
</dbReference>
<proteinExistence type="inferred from homology"/>
<comment type="similarity">
    <text evidence="1">Belongs to the TrhO family.</text>
</comment>
<dbReference type="STRING" id="1495769.CEM_204"/>
<dbReference type="OrthoDB" id="9778326at2"/>
<dbReference type="PANTHER" id="PTHR43268">
    <property type="entry name" value="THIOSULFATE SULFURTRANSFERASE/RHODANESE-LIKE DOMAIN-CONTAINING PROTEIN 2"/>
    <property type="match status" value="1"/>
</dbReference>